<comment type="caution">
    <text evidence="2">The sequence shown here is derived from an EMBL/GenBank/DDBJ whole genome shotgun (WGS) entry which is preliminary data.</text>
</comment>
<dbReference type="InterPro" id="IPR058061">
    <property type="entry name" value="SCO4848-like"/>
</dbReference>
<feature type="transmembrane region" description="Helical" evidence="1">
    <location>
        <begin position="45"/>
        <end position="68"/>
    </location>
</feature>
<sequence>MTLSRRASLFLLAFGIWSWIVWVNFARNLFDSDRAFAADGSPTAYFVIHAVLTVASVVFGTIIGVIGWRGWRASRSGRS</sequence>
<name>A0A4Q7J7G5_9PSEU</name>
<proteinExistence type="predicted"/>
<dbReference type="RefSeq" id="WP_130476554.1">
    <property type="nucleotide sequence ID" value="NZ_SFCC01000008.1"/>
</dbReference>
<keyword evidence="1" id="KW-0472">Membrane</keyword>
<keyword evidence="3" id="KW-1185">Reference proteome</keyword>
<gene>
    <name evidence="2" type="ORF">EWH70_17935</name>
</gene>
<dbReference type="Proteomes" id="UP000292003">
    <property type="component" value="Unassembled WGS sequence"/>
</dbReference>
<dbReference type="NCBIfam" id="NF046117">
    <property type="entry name" value="SCO4848_fam"/>
    <property type="match status" value="1"/>
</dbReference>
<organism evidence="2 3">
    <name type="scientific">Amycolatopsis suaedae</name>
    <dbReference type="NCBI Taxonomy" id="2510978"/>
    <lineage>
        <taxon>Bacteria</taxon>
        <taxon>Bacillati</taxon>
        <taxon>Actinomycetota</taxon>
        <taxon>Actinomycetes</taxon>
        <taxon>Pseudonocardiales</taxon>
        <taxon>Pseudonocardiaceae</taxon>
        <taxon>Amycolatopsis</taxon>
    </lineage>
</organism>
<dbReference type="EMBL" id="SFCC01000008">
    <property type="protein sequence ID" value="RZQ62816.1"/>
    <property type="molecule type" value="Genomic_DNA"/>
</dbReference>
<dbReference type="AlphaFoldDB" id="A0A4Q7J7G5"/>
<dbReference type="OrthoDB" id="4954985at2"/>
<dbReference type="Pfam" id="PF26606">
    <property type="entry name" value="SCO4848"/>
    <property type="match status" value="1"/>
</dbReference>
<evidence type="ECO:0008006" key="4">
    <source>
        <dbReference type="Google" id="ProtNLM"/>
    </source>
</evidence>
<protein>
    <recommendedName>
        <fullName evidence="4">Integral membrane protein</fullName>
    </recommendedName>
</protein>
<reference evidence="2 3" key="1">
    <citation type="submission" date="2019-02" db="EMBL/GenBank/DDBJ databases">
        <title>Draft genome sequence of Amycolatopsis sp. 8-3EHSu isolated from roots of Suaeda maritima.</title>
        <authorList>
            <person name="Duangmal K."/>
            <person name="Chantavorakit T."/>
        </authorList>
    </citation>
    <scope>NUCLEOTIDE SEQUENCE [LARGE SCALE GENOMIC DNA]</scope>
    <source>
        <strain evidence="2 3">8-3EHSu</strain>
    </source>
</reference>
<evidence type="ECO:0000313" key="3">
    <source>
        <dbReference type="Proteomes" id="UP000292003"/>
    </source>
</evidence>
<keyword evidence="1" id="KW-0812">Transmembrane</keyword>
<evidence type="ECO:0000313" key="2">
    <source>
        <dbReference type="EMBL" id="RZQ62816.1"/>
    </source>
</evidence>
<accession>A0A4Q7J7G5</accession>
<evidence type="ECO:0000256" key="1">
    <source>
        <dbReference type="SAM" id="Phobius"/>
    </source>
</evidence>
<feature type="transmembrane region" description="Helical" evidence="1">
    <location>
        <begin position="7"/>
        <end position="25"/>
    </location>
</feature>
<keyword evidence="1" id="KW-1133">Transmembrane helix</keyword>